<keyword evidence="3" id="KW-1185">Reference proteome</keyword>
<sequence>MRRVATALIILPVVAALPAHADDDACRRGITVTGRAQTTRAPDFAEVTVGVEARAGNAAAALDATSKGVAGVVALGREVGIPVGDIGTAAVVLEPATRTITRPNGTSQDEPDGYRASNRVTLRLADMSRLGDLLRRSLEAGANRIDSIGFGLTDPDRVEAALQVDAARTARTQAAALAEAVGARLGSLCSLVANRTSVPMGLQASRAVASPKRVPIEAGTISSSAEVTATFAIGR</sequence>
<accession>A0ABQ4QBR7</accession>
<dbReference type="Gene3D" id="3.30.110.170">
    <property type="entry name" value="Protein of unknown function (DUF541), domain 1"/>
    <property type="match status" value="1"/>
</dbReference>
<dbReference type="Proteomes" id="UP001055117">
    <property type="component" value="Unassembled WGS sequence"/>
</dbReference>
<dbReference type="Pfam" id="PF04402">
    <property type="entry name" value="SIMPL"/>
    <property type="match status" value="1"/>
</dbReference>
<comment type="caution">
    <text evidence="2">The sequence shown here is derived from an EMBL/GenBank/DDBJ whole genome shotgun (WGS) entry which is preliminary data.</text>
</comment>
<dbReference type="PANTHER" id="PTHR34387">
    <property type="entry name" value="SLR1258 PROTEIN"/>
    <property type="match status" value="1"/>
</dbReference>
<gene>
    <name evidence="2" type="ORF">AFCDBAGC_0502</name>
</gene>
<evidence type="ECO:0000313" key="3">
    <source>
        <dbReference type="Proteomes" id="UP001055117"/>
    </source>
</evidence>
<dbReference type="InterPro" id="IPR007497">
    <property type="entry name" value="SIMPL/DUF541"/>
</dbReference>
<dbReference type="EMBL" id="BPQG01000006">
    <property type="protein sequence ID" value="GJD42663.1"/>
    <property type="molecule type" value="Genomic_DNA"/>
</dbReference>
<dbReference type="InterPro" id="IPR052022">
    <property type="entry name" value="26kDa_periplasmic_antigen"/>
</dbReference>
<dbReference type="PANTHER" id="PTHR34387:SF2">
    <property type="entry name" value="SLR1258 PROTEIN"/>
    <property type="match status" value="1"/>
</dbReference>
<reference evidence="2 3" key="1">
    <citation type="journal article" date="2021" name="Front. Microbiol.">
        <title>Comprehensive Comparative Genomics and Phenotyping of Methylobacterium Species.</title>
        <authorList>
            <person name="Alessa O."/>
            <person name="Ogura Y."/>
            <person name="Fujitani Y."/>
            <person name="Takami H."/>
            <person name="Hayashi T."/>
            <person name="Sahin N."/>
            <person name="Tani A."/>
        </authorList>
    </citation>
    <scope>NUCLEOTIDE SEQUENCE [LARGE SCALE GENOMIC DNA]</scope>
    <source>
        <strain evidence="2 3">DSM 23679</strain>
    </source>
</reference>
<name>A0ABQ4QBR7_9HYPH</name>
<feature type="chain" id="PRO_5045595372" evidence="1">
    <location>
        <begin position="22"/>
        <end position="235"/>
    </location>
</feature>
<evidence type="ECO:0000256" key="1">
    <source>
        <dbReference type="SAM" id="SignalP"/>
    </source>
</evidence>
<feature type="signal peptide" evidence="1">
    <location>
        <begin position="1"/>
        <end position="21"/>
    </location>
</feature>
<proteinExistence type="predicted"/>
<keyword evidence="1" id="KW-0732">Signal</keyword>
<protein>
    <submittedName>
        <fullName evidence="2">26 kDa periplasmic immunogenic protein</fullName>
    </submittedName>
</protein>
<evidence type="ECO:0000313" key="2">
    <source>
        <dbReference type="EMBL" id="GJD42663.1"/>
    </source>
</evidence>
<organism evidence="2 3">
    <name type="scientific">Methylobacterium cerastii</name>
    <dbReference type="NCBI Taxonomy" id="932741"/>
    <lineage>
        <taxon>Bacteria</taxon>
        <taxon>Pseudomonadati</taxon>
        <taxon>Pseudomonadota</taxon>
        <taxon>Alphaproteobacteria</taxon>
        <taxon>Hyphomicrobiales</taxon>
        <taxon>Methylobacteriaceae</taxon>
        <taxon>Methylobacterium</taxon>
    </lineage>
</organism>
<dbReference type="RefSeq" id="WP_147831254.1">
    <property type="nucleotide sequence ID" value="NZ_BPQG01000006.1"/>
</dbReference>
<dbReference type="Gene3D" id="3.30.70.2970">
    <property type="entry name" value="Protein of unknown function (DUF541), domain 2"/>
    <property type="match status" value="1"/>
</dbReference>